<evidence type="ECO:0008006" key="3">
    <source>
        <dbReference type="Google" id="ProtNLM"/>
    </source>
</evidence>
<accession>A0AAE7E5J4</accession>
<evidence type="ECO:0000313" key="2">
    <source>
        <dbReference type="Proteomes" id="UP000503482"/>
    </source>
</evidence>
<dbReference type="RefSeq" id="WP_128360348.1">
    <property type="nucleotide sequence ID" value="NZ_CP053840.1"/>
</dbReference>
<dbReference type="Proteomes" id="UP000503482">
    <property type="component" value="Chromosome"/>
</dbReference>
<protein>
    <recommendedName>
        <fullName evidence="3">Lipoprotein</fullName>
    </recommendedName>
</protein>
<evidence type="ECO:0000313" key="1">
    <source>
        <dbReference type="EMBL" id="QKF68529.1"/>
    </source>
</evidence>
<dbReference type="AlphaFoldDB" id="A0AAE7E5J4"/>
<reference evidence="1 2" key="1">
    <citation type="submission" date="2020-05" db="EMBL/GenBank/DDBJ databases">
        <title>Complete genome sequencing of Campylobacter and Arcobacter type strains.</title>
        <authorList>
            <person name="Miller W.G."/>
            <person name="Yee E."/>
        </authorList>
    </citation>
    <scope>NUCLEOTIDE SEQUENCE [LARGE SCALE GENOMIC DNA]</scope>
    <source>
        <strain evidence="1 2">LMG 26156</strain>
    </source>
</reference>
<organism evidence="1 2">
    <name type="scientific">Arcobacter venerupis</name>
    <dbReference type="NCBI Taxonomy" id="1054033"/>
    <lineage>
        <taxon>Bacteria</taxon>
        <taxon>Pseudomonadati</taxon>
        <taxon>Campylobacterota</taxon>
        <taxon>Epsilonproteobacteria</taxon>
        <taxon>Campylobacterales</taxon>
        <taxon>Arcobacteraceae</taxon>
        <taxon>Arcobacter</taxon>
    </lineage>
</organism>
<dbReference type="EMBL" id="CP053840">
    <property type="protein sequence ID" value="QKF68529.1"/>
    <property type="molecule type" value="Genomic_DNA"/>
</dbReference>
<name>A0AAE7E5J4_9BACT</name>
<gene>
    <name evidence="1" type="ORF">AVENP_3066</name>
</gene>
<dbReference type="PROSITE" id="PS51257">
    <property type="entry name" value="PROKAR_LIPOPROTEIN"/>
    <property type="match status" value="1"/>
</dbReference>
<keyword evidence="2" id="KW-1185">Reference proteome</keyword>
<proteinExistence type="predicted"/>
<sequence length="250" mass="29635">MKINNLILVLISILFLGCSNVKPDMEFYSVDIKSSNKTAYFKHFNILAPIIKDENEAKKWHFLASDNIYSFNMGLNKHNDKKNVRWLKYHLEIRTYSGENYTFKDSLIFGKTITAGYKEQILVEKEAMEKRNKEYLENRYLNNEYWKKKGIISAKYSNVNKYLAIEITTKTKYMDVDKYLREYKLYSYSKTGKLKYYEIIISVDIDKANADDPELLVEYSFEDMLKRSQRSLDSFVASDEDFPEDAPKYQ</sequence>
<dbReference type="KEGG" id="avp:AVENP_3066"/>